<organism evidence="2">
    <name type="scientific">Methylobacterium bullatum</name>
    <dbReference type="NCBI Taxonomy" id="570505"/>
    <lineage>
        <taxon>Bacteria</taxon>
        <taxon>Pseudomonadati</taxon>
        <taxon>Pseudomonadota</taxon>
        <taxon>Alphaproteobacteria</taxon>
        <taxon>Hyphomicrobiales</taxon>
        <taxon>Methylobacteriaceae</taxon>
        <taxon>Methylobacterium</taxon>
    </lineage>
</organism>
<feature type="region of interest" description="Disordered" evidence="1">
    <location>
        <begin position="135"/>
        <end position="156"/>
    </location>
</feature>
<dbReference type="AlphaFoldDB" id="A0A679JC68"/>
<evidence type="ECO:0000313" key="2">
    <source>
        <dbReference type="EMBL" id="CAA2103517.1"/>
    </source>
</evidence>
<dbReference type="InterPro" id="IPR009576">
    <property type="entry name" value="Biofilm_formation_YgiB"/>
</dbReference>
<name>A0A679JC68_9HYPH</name>
<gene>
    <name evidence="2" type="ORF">MBUL_02235</name>
</gene>
<dbReference type="Pfam" id="PF06693">
    <property type="entry name" value="DUF1190"/>
    <property type="match status" value="1"/>
</dbReference>
<protein>
    <recommendedName>
        <fullName evidence="3">DUF1190 domain-containing protein</fullName>
    </recommendedName>
</protein>
<dbReference type="EMBL" id="LR743504">
    <property type="protein sequence ID" value="CAA2103517.1"/>
    <property type="molecule type" value="Genomic_DNA"/>
</dbReference>
<reference evidence="2" key="1">
    <citation type="submission" date="2019-12" db="EMBL/GenBank/DDBJ databases">
        <authorList>
            <person name="Cremers G."/>
        </authorList>
    </citation>
    <scope>NUCLEOTIDE SEQUENCE</scope>
    <source>
        <strain evidence="2">Mbul1</strain>
    </source>
</reference>
<proteinExistence type="predicted"/>
<sequence>MPSEADTPTPVKPPRLMRSQTVTLVMLAGAGAAAFGLAHLDPSQDEESVLVYANADACIAGNRRTEEDCRNEYLTARAAYPEVAPRYATVSDCEAHHGPSHCLPGDGVAMSAAGRFVPRMAGYVIGRRVNQNLTPQPIFDHAPKSETSHSGSAGHSGGAGYCTSWGGRITTSSGGASSSARVASSAVRKVAYGGFGSTGRSFSSHGWSSHGSGG</sequence>
<accession>A0A679JC68</accession>
<evidence type="ECO:0000256" key="1">
    <source>
        <dbReference type="SAM" id="MobiDB-lite"/>
    </source>
</evidence>
<evidence type="ECO:0008006" key="3">
    <source>
        <dbReference type="Google" id="ProtNLM"/>
    </source>
</evidence>